<sequence length="80" mass="9135">MMTYKVERNNGTGGFCCHFEHNGHKYFAAVHVVVLSGGTECMIYPEDTLDKMYGKWDVPVTPEGLTACIEEFVRMKEEQK</sequence>
<proteinExistence type="predicted"/>
<protein>
    <submittedName>
        <fullName evidence="1">Uncharacterized protein</fullName>
    </submittedName>
</protein>
<dbReference type="EMBL" id="BK014671">
    <property type="protein sequence ID" value="DAD67173.1"/>
    <property type="molecule type" value="Genomic_DNA"/>
</dbReference>
<reference evidence="1" key="1">
    <citation type="journal article" date="2021" name="Proc. Natl. Acad. Sci. U.S.A.">
        <title>A Catalog of Tens of Thousands of Viruses from Human Metagenomes Reveals Hidden Associations with Chronic Diseases.</title>
        <authorList>
            <person name="Tisza M.J."/>
            <person name="Buck C.B."/>
        </authorList>
    </citation>
    <scope>NUCLEOTIDE SEQUENCE</scope>
    <source>
        <strain evidence="1">CtRkj24</strain>
    </source>
</reference>
<name>A0A8S5LB01_9CAUD</name>
<organism evidence="1">
    <name type="scientific">Podoviridae sp. ctRkj24</name>
    <dbReference type="NCBI Taxonomy" id="2823559"/>
    <lineage>
        <taxon>Viruses</taxon>
        <taxon>Duplodnaviria</taxon>
        <taxon>Heunggongvirae</taxon>
        <taxon>Uroviricota</taxon>
        <taxon>Caudoviricetes</taxon>
    </lineage>
</organism>
<accession>A0A8S5LB01</accession>
<evidence type="ECO:0000313" key="1">
    <source>
        <dbReference type="EMBL" id="DAD67173.1"/>
    </source>
</evidence>